<name>A0A371FNH4_MUCPR</name>
<evidence type="ECO:0000313" key="1">
    <source>
        <dbReference type="EMBL" id="RDX79791.1"/>
    </source>
</evidence>
<reference evidence="1" key="1">
    <citation type="submission" date="2018-05" db="EMBL/GenBank/DDBJ databases">
        <title>Draft genome of Mucuna pruriens seed.</title>
        <authorList>
            <person name="Nnadi N.E."/>
            <person name="Vos R."/>
            <person name="Hasami M.H."/>
            <person name="Devisetty U.K."/>
            <person name="Aguiy J.C."/>
        </authorList>
    </citation>
    <scope>NUCLEOTIDE SEQUENCE [LARGE SCALE GENOMIC DNA]</scope>
    <source>
        <strain evidence="1">JCA_2017</strain>
    </source>
</reference>
<accession>A0A371FNH4</accession>
<comment type="caution">
    <text evidence="1">The sequence shown here is derived from an EMBL/GenBank/DDBJ whole genome shotgun (WGS) entry which is preliminary data.</text>
</comment>
<dbReference type="EMBL" id="QJKJ01008433">
    <property type="protein sequence ID" value="RDX79791.1"/>
    <property type="molecule type" value="Genomic_DNA"/>
</dbReference>
<organism evidence="1 2">
    <name type="scientific">Mucuna pruriens</name>
    <name type="common">Velvet bean</name>
    <name type="synonym">Dolichos pruriens</name>
    <dbReference type="NCBI Taxonomy" id="157652"/>
    <lineage>
        <taxon>Eukaryota</taxon>
        <taxon>Viridiplantae</taxon>
        <taxon>Streptophyta</taxon>
        <taxon>Embryophyta</taxon>
        <taxon>Tracheophyta</taxon>
        <taxon>Spermatophyta</taxon>
        <taxon>Magnoliopsida</taxon>
        <taxon>eudicotyledons</taxon>
        <taxon>Gunneridae</taxon>
        <taxon>Pentapetalae</taxon>
        <taxon>rosids</taxon>
        <taxon>fabids</taxon>
        <taxon>Fabales</taxon>
        <taxon>Fabaceae</taxon>
        <taxon>Papilionoideae</taxon>
        <taxon>50 kb inversion clade</taxon>
        <taxon>NPAAA clade</taxon>
        <taxon>indigoferoid/millettioid clade</taxon>
        <taxon>Phaseoleae</taxon>
        <taxon>Mucuna</taxon>
    </lineage>
</organism>
<dbReference type="Proteomes" id="UP000257109">
    <property type="component" value="Unassembled WGS sequence"/>
</dbReference>
<keyword evidence="2" id="KW-1185">Reference proteome</keyword>
<protein>
    <submittedName>
        <fullName evidence="1">Uncharacterized protein</fullName>
    </submittedName>
</protein>
<proteinExistence type="predicted"/>
<dbReference type="AlphaFoldDB" id="A0A371FNH4"/>
<gene>
    <name evidence="1" type="ORF">CR513_39745</name>
</gene>
<sequence>MAYDQADKERKFQLQELKEHHLEAYENSQIYKNKSGISVGAAPGDSARVISSKGLYIYIPEDKKEQETSELHIIKTLESLNAFSILSNIHRIAHLKVLCIPKSD</sequence>
<feature type="non-terminal residue" evidence="1">
    <location>
        <position position="1"/>
    </location>
</feature>
<evidence type="ECO:0000313" key="2">
    <source>
        <dbReference type="Proteomes" id="UP000257109"/>
    </source>
</evidence>